<feature type="domain" description="MacB-like periplasmic core" evidence="8">
    <location>
        <begin position="20"/>
        <end position="231"/>
    </location>
</feature>
<keyword evidence="2" id="KW-1003">Cell membrane</keyword>
<comment type="subcellular location">
    <subcellularLocation>
        <location evidence="1">Cell membrane</location>
        <topology evidence="1">Multi-pass membrane protein</topology>
    </subcellularLocation>
</comment>
<feature type="transmembrane region" description="Helical" evidence="6">
    <location>
        <begin position="368"/>
        <end position="394"/>
    </location>
</feature>
<keyword evidence="5 6" id="KW-0472">Membrane</keyword>
<feature type="transmembrane region" description="Helical" evidence="6">
    <location>
        <begin position="21"/>
        <end position="43"/>
    </location>
</feature>
<dbReference type="PROSITE" id="PS51257">
    <property type="entry name" value="PROKAR_LIPOPROTEIN"/>
    <property type="match status" value="1"/>
</dbReference>
<dbReference type="EMBL" id="QRPE01000002">
    <property type="protein sequence ID" value="RHL95662.1"/>
    <property type="molecule type" value="Genomic_DNA"/>
</dbReference>
<gene>
    <name evidence="9" type="ORF">DWZ95_02140</name>
</gene>
<evidence type="ECO:0000256" key="4">
    <source>
        <dbReference type="ARBA" id="ARBA00022989"/>
    </source>
</evidence>
<dbReference type="InterPro" id="IPR050250">
    <property type="entry name" value="Macrolide_Exporter_MacB"/>
</dbReference>
<feature type="domain" description="ABC3 transporter permease C-terminal" evidence="7">
    <location>
        <begin position="672"/>
        <end position="785"/>
    </location>
</feature>
<evidence type="ECO:0000313" key="9">
    <source>
        <dbReference type="EMBL" id="RHL95662.1"/>
    </source>
</evidence>
<dbReference type="Pfam" id="PF12704">
    <property type="entry name" value="MacB_PCD"/>
    <property type="match status" value="2"/>
</dbReference>
<protein>
    <submittedName>
        <fullName evidence="9">ABC transporter permease</fullName>
    </submittedName>
</protein>
<sequence>MIQHYLKIVFRNILKHKTQSIISIVGLAIGLACFALSTFWIQYEMTYDSFHRDADRIYLIRTDENHFGTHYHNFVPYALGGYLKNFYSEIEDWCAFEQQSFFTMQNKQLTEYPYIAPDSTFMRMMDVKILEGNNNFLSSSSNEKEVAITEEMARDLFGTTDVIGKELISGNNMKGYRISAVIDDWGKHSNFKYSVMGWMSSDDTSWGNGRYRMLIKVKHGTDINALIKKMNRNFPEEMKKDKYNCKTGFTRFYLEPITQLRYADEFVRGDETIVQFRYIVYFSITGVLIIFCALVNYLTIYSDCFRSRKREMALRKVNGASEHSLLALLCMDFLFTILLASILGMGFIELLKSWFIHYSGIADTDMSIYGYCILYIAGMSILAYIIALLSVYIFRRRSLQHTLHHTSAIGRLFRRGSVVLQLIVCIVFIFCTTIMQMQLYHLRNVNTGIDYQNRASLSIWMNVDMNVWAEKVKELPMVTEIVKPVYWPLISMGAYSLFEVTSWDGLNGTADNPISIDQFLAGEDFFKFYNMKLLAGEWISDKSKLNEVNITATAARTMGWTPEEAIGKRIYYNEENTQSMTIVGVVKDCAYRAPTNDVPNAIFVNTNKLEYMWPRCFVLFKYKPGTWEECRRRIEEMQLAELPDRKLFLDSEEERYNKYLKSEDALSGLLSFSSLVCILIAVFGIYSLVTLTCELRRKEIAVRKVNGATIGNILSIFFREYTLLLIISSLIAFPVGYIIMRQWIETYNRQVNIGVWPFILIFMGIMIVITLSIGWRVWQAARQNPAEVIKSE</sequence>
<dbReference type="GO" id="GO:0005886">
    <property type="term" value="C:plasma membrane"/>
    <property type="evidence" value="ECO:0007669"/>
    <property type="project" value="UniProtKB-SubCell"/>
</dbReference>
<evidence type="ECO:0000256" key="3">
    <source>
        <dbReference type="ARBA" id="ARBA00022692"/>
    </source>
</evidence>
<dbReference type="Pfam" id="PF02687">
    <property type="entry name" value="FtsX"/>
    <property type="match status" value="2"/>
</dbReference>
<feature type="transmembrane region" description="Helical" evidence="6">
    <location>
        <begin position="278"/>
        <end position="304"/>
    </location>
</feature>
<evidence type="ECO:0000256" key="2">
    <source>
        <dbReference type="ARBA" id="ARBA00022475"/>
    </source>
</evidence>
<feature type="domain" description="MacB-like periplasmic core" evidence="8">
    <location>
        <begin position="508"/>
        <end position="626"/>
    </location>
</feature>
<comment type="caution">
    <text evidence="9">The sequence shown here is derived from an EMBL/GenBank/DDBJ whole genome shotgun (WGS) entry which is preliminary data.</text>
</comment>
<dbReference type="AlphaFoldDB" id="A0A415NDW2"/>
<evidence type="ECO:0000256" key="1">
    <source>
        <dbReference type="ARBA" id="ARBA00004651"/>
    </source>
</evidence>
<dbReference type="InterPro" id="IPR003838">
    <property type="entry name" value="ABC3_permease_C"/>
</dbReference>
<proteinExistence type="predicted"/>
<dbReference type="PANTHER" id="PTHR30572:SF18">
    <property type="entry name" value="ABC-TYPE MACROLIDE FAMILY EXPORT SYSTEM PERMEASE COMPONENT 2"/>
    <property type="match status" value="1"/>
</dbReference>
<accession>A0A415NDW2</accession>
<keyword evidence="4 6" id="KW-1133">Transmembrane helix</keyword>
<evidence type="ECO:0000259" key="8">
    <source>
        <dbReference type="Pfam" id="PF12704"/>
    </source>
</evidence>
<feature type="transmembrane region" description="Helical" evidence="6">
    <location>
        <begin position="755"/>
        <end position="775"/>
    </location>
</feature>
<evidence type="ECO:0000256" key="6">
    <source>
        <dbReference type="SAM" id="Phobius"/>
    </source>
</evidence>
<evidence type="ECO:0000256" key="5">
    <source>
        <dbReference type="ARBA" id="ARBA00023136"/>
    </source>
</evidence>
<name>A0A415NDW2_9BACE</name>
<dbReference type="PANTHER" id="PTHR30572">
    <property type="entry name" value="MEMBRANE COMPONENT OF TRANSPORTER-RELATED"/>
    <property type="match status" value="1"/>
</dbReference>
<dbReference type="InterPro" id="IPR025857">
    <property type="entry name" value="MacB_PCD"/>
</dbReference>
<organism evidence="9 10">
    <name type="scientific">Bacteroides intestinalis</name>
    <dbReference type="NCBI Taxonomy" id="329854"/>
    <lineage>
        <taxon>Bacteria</taxon>
        <taxon>Pseudomonadati</taxon>
        <taxon>Bacteroidota</taxon>
        <taxon>Bacteroidia</taxon>
        <taxon>Bacteroidales</taxon>
        <taxon>Bacteroidaceae</taxon>
        <taxon>Bacteroides</taxon>
    </lineage>
</organism>
<evidence type="ECO:0000259" key="7">
    <source>
        <dbReference type="Pfam" id="PF02687"/>
    </source>
</evidence>
<dbReference type="GO" id="GO:0022857">
    <property type="term" value="F:transmembrane transporter activity"/>
    <property type="evidence" value="ECO:0007669"/>
    <property type="project" value="TreeGrafter"/>
</dbReference>
<feature type="transmembrane region" description="Helical" evidence="6">
    <location>
        <begin position="721"/>
        <end position="740"/>
    </location>
</feature>
<dbReference type="Proteomes" id="UP000285013">
    <property type="component" value="Unassembled WGS sequence"/>
</dbReference>
<reference evidence="9 10" key="1">
    <citation type="submission" date="2018-08" db="EMBL/GenBank/DDBJ databases">
        <title>A genome reference for cultivated species of the human gut microbiota.</title>
        <authorList>
            <person name="Zou Y."/>
            <person name="Xue W."/>
            <person name="Luo G."/>
        </authorList>
    </citation>
    <scope>NUCLEOTIDE SEQUENCE [LARGE SCALE GENOMIC DNA]</scope>
    <source>
        <strain evidence="9 10">AF36-16BH</strain>
    </source>
</reference>
<feature type="transmembrane region" description="Helical" evidence="6">
    <location>
        <begin position="415"/>
        <end position="435"/>
    </location>
</feature>
<feature type="transmembrane region" description="Helical" evidence="6">
    <location>
        <begin position="665"/>
        <end position="689"/>
    </location>
</feature>
<feature type="domain" description="ABC3 transporter permease C-terminal" evidence="7">
    <location>
        <begin position="285"/>
        <end position="397"/>
    </location>
</feature>
<dbReference type="RefSeq" id="WP_118422601.1">
    <property type="nucleotide sequence ID" value="NZ_JAJCKC010000002.1"/>
</dbReference>
<feature type="transmembrane region" description="Helical" evidence="6">
    <location>
        <begin position="325"/>
        <end position="348"/>
    </location>
</feature>
<evidence type="ECO:0000313" key="10">
    <source>
        <dbReference type="Proteomes" id="UP000285013"/>
    </source>
</evidence>
<keyword evidence="3 6" id="KW-0812">Transmembrane</keyword>